<proteinExistence type="predicted"/>
<keyword evidence="2" id="KW-1185">Reference proteome</keyword>
<sequence>MVSLAKLPYGKTHVAIASTQRFNCPATMAIETLETTSFCFSRNTKNQKVFHTTFKVFLDLWEEPILKVIDKTQPNFMPK</sequence>
<evidence type="ECO:0000313" key="1">
    <source>
        <dbReference type="EMBL" id="KAK4013096.1"/>
    </source>
</evidence>
<dbReference type="Proteomes" id="UP001234178">
    <property type="component" value="Unassembled WGS sequence"/>
</dbReference>
<evidence type="ECO:0000313" key="2">
    <source>
        <dbReference type="Proteomes" id="UP001234178"/>
    </source>
</evidence>
<comment type="caution">
    <text evidence="1">The sequence shown here is derived from an EMBL/GenBank/DDBJ whole genome shotgun (WGS) entry which is preliminary data.</text>
</comment>
<name>A0ABQ9ZJJ2_9CRUS</name>
<protein>
    <submittedName>
        <fullName evidence="1">Uncharacterized protein</fullName>
    </submittedName>
</protein>
<dbReference type="EMBL" id="JAOYFB010000004">
    <property type="protein sequence ID" value="KAK4013096.1"/>
    <property type="molecule type" value="Genomic_DNA"/>
</dbReference>
<reference evidence="1 2" key="1">
    <citation type="journal article" date="2023" name="Nucleic Acids Res.">
        <title>The hologenome of Daphnia magna reveals possible DNA methylation and microbiome-mediated evolution of the host genome.</title>
        <authorList>
            <person name="Chaturvedi A."/>
            <person name="Li X."/>
            <person name="Dhandapani V."/>
            <person name="Marshall H."/>
            <person name="Kissane S."/>
            <person name="Cuenca-Cambronero M."/>
            <person name="Asole G."/>
            <person name="Calvet F."/>
            <person name="Ruiz-Romero M."/>
            <person name="Marangio P."/>
            <person name="Guigo R."/>
            <person name="Rago D."/>
            <person name="Mirbahai L."/>
            <person name="Eastwood N."/>
            <person name="Colbourne J.K."/>
            <person name="Zhou J."/>
            <person name="Mallon E."/>
            <person name="Orsini L."/>
        </authorList>
    </citation>
    <scope>NUCLEOTIDE SEQUENCE [LARGE SCALE GENOMIC DNA]</scope>
    <source>
        <strain evidence="1">LRV0_1</strain>
    </source>
</reference>
<gene>
    <name evidence="1" type="ORF">OUZ56_025336</name>
</gene>
<accession>A0ABQ9ZJJ2</accession>
<organism evidence="1 2">
    <name type="scientific">Daphnia magna</name>
    <dbReference type="NCBI Taxonomy" id="35525"/>
    <lineage>
        <taxon>Eukaryota</taxon>
        <taxon>Metazoa</taxon>
        <taxon>Ecdysozoa</taxon>
        <taxon>Arthropoda</taxon>
        <taxon>Crustacea</taxon>
        <taxon>Branchiopoda</taxon>
        <taxon>Diplostraca</taxon>
        <taxon>Cladocera</taxon>
        <taxon>Anomopoda</taxon>
        <taxon>Daphniidae</taxon>
        <taxon>Daphnia</taxon>
    </lineage>
</organism>